<dbReference type="KEGG" id="cly:Celly_1742"/>
<dbReference type="OrthoDB" id="1454548at2"/>
<sequence>MKKKIFSIAAVVLFMSTNAFASINKTEEDISRYSCEDLAWDVMEYVYDQEGDGFLAAEAMDYVLAHCVD</sequence>
<feature type="chain" id="PRO_5003259186" description="Secreted protein" evidence="1">
    <location>
        <begin position="22"/>
        <end position="69"/>
    </location>
</feature>
<dbReference type="Proteomes" id="UP000007487">
    <property type="component" value="Chromosome"/>
</dbReference>
<name>F0RBE4_CELLC</name>
<reference evidence="2 3" key="1">
    <citation type="journal article" date="2011" name="Stand. Genomic Sci.">
        <title>Complete genome sequence of Cellulophaga lytica type strain (LIM- 21).</title>
        <authorList>
            <person name="Pati A."/>
            <person name="Abt B."/>
            <person name="Teshima H."/>
            <person name="Nolan M."/>
            <person name="Lapidus A."/>
            <person name="Lucas S."/>
            <person name="Hammon N."/>
            <person name="Deshpande S."/>
            <person name="Cheng J.F."/>
            <person name="Tapia R."/>
            <person name="Han C."/>
            <person name="Goodwin L."/>
            <person name="Pitluck S."/>
            <person name="Liolios K."/>
            <person name="Pagani I."/>
            <person name="Mavromatis K."/>
            <person name="Ovchinikova G."/>
            <person name="Chen A."/>
            <person name="Palaniappan K."/>
            <person name="Land M."/>
            <person name="Hauser L."/>
            <person name="Jeffries C.D."/>
            <person name="Detter J.C."/>
            <person name="Brambilla E.M."/>
            <person name="Kannan K.P."/>
            <person name="Rohde M."/>
            <person name="Spring S."/>
            <person name="Goker M."/>
            <person name="Woyke T."/>
            <person name="Bristow J."/>
            <person name="Eisen J.A."/>
            <person name="Markowitz V."/>
            <person name="Hugenholtz P."/>
            <person name="Kyrpides N.C."/>
            <person name="Klenk H.P."/>
            <person name="Ivanova N."/>
        </authorList>
    </citation>
    <scope>NUCLEOTIDE SEQUENCE [LARGE SCALE GENOMIC DNA]</scope>
    <source>
        <strain evidence="3">ATCC 23178 / DSM 7489 / JCM 8516 / NBRC 14961 / NCIMB 1423 / VKM B-1433 / Cy l20</strain>
    </source>
</reference>
<dbReference type="HOGENOM" id="CLU_2768269_0_0_10"/>
<dbReference type="RefSeq" id="WP_013621311.1">
    <property type="nucleotide sequence ID" value="NC_015167.1"/>
</dbReference>
<evidence type="ECO:0000313" key="2">
    <source>
        <dbReference type="EMBL" id="ADY29566.1"/>
    </source>
</evidence>
<evidence type="ECO:0008006" key="4">
    <source>
        <dbReference type="Google" id="ProtNLM"/>
    </source>
</evidence>
<feature type="signal peptide" evidence="1">
    <location>
        <begin position="1"/>
        <end position="21"/>
    </location>
</feature>
<organism evidence="2 3">
    <name type="scientific">Cellulophaga lytica (strain ATCC 23178 / DSM 7489 / JCM 8516 / NBRC 14961 / NCIMB 1423 / VKM B-1433 / Cy l20)</name>
    <dbReference type="NCBI Taxonomy" id="867900"/>
    <lineage>
        <taxon>Bacteria</taxon>
        <taxon>Pseudomonadati</taxon>
        <taxon>Bacteroidota</taxon>
        <taxon>Flavobacteriia</taxon>
        <taxon>Flavobacteriales</taxon>
        <taxon>Flavobacteriaceae</taxon>
        <taxon>Cellulophaga</taxon>
    </lineage>
</organism>
<keyword evidence="1" id="KW-0732">Signal</keyword>
<accession>F0RBE4</accession>
<protein>
    <recommendedName>
        <fullName evidence="4">Secreted protein</fullName>
    </recommendedName>
</protein>
<evidence type="ECO:0000256" key="1">
    <source>
        <dbReference type="SAM" id="SignalP"/>
    </source>
</evidence>
<dbReference type="EMBL" id="CP002534">
    <property type="protein sequence ID" value="ADY29566.1"/>
    <property type="molecule type" value="Genomic_DNA"/>
</dbReference>
<evidence type="ECO:0000313" key="3">
    <source>
        <dbReference type="Proteomes" id="UP000007487"/>
    </source>
</evidence>
<proteinExistence type="predicted"/>
<dbReference type="AlphaFoldDB" id="F0RBE4"/>
<gene>
    <name evidence="2" type="ordered locus">Celly_1742</name>
</gene>
<dbReference type="STRING" id="867900.Celly_1742"/>
<keyword evidence="3" id="KW-1185">Reference proteome</keyword>